<dbReference type="AlphaFoldDB" id="A0A1I7CTT6"/>
<dbReference type="Proteomes" id="UP000183371">
    <property type="component" value="Unassembled WGS sequence"/>
</dbReference>
<dbReference type="SUPFAM" id="SSF102588">
    <property type="entry name" value="LmbE-like"/>
    <property type="match status" value="1"/>
</dbReference>
<dbReference type="InterPro" id="IPR024078">
    <property type="entry name" value="LmbE-like_dom_sf"/>
</dbReference>
<dbReference type="GO" id="GO:0016811">
    <property type="term" value="F:hydrolase activity, acting on carbon-nitrogen (but not peptide) bonds, in linear amides"/>
    <property type="evidence" value="ECO:0007669"/>
    <property type="project" value="TreeGrafter"/>
</dbReference>
<organism evidence="1 2">
    <name type="scientific">Pseudovibrio denitrificans</name>
    <dbReference type="NCBI Taxonomy" id="258256"/>
    <lineage>
        <taxon>Bacteria</taxon>
        <taxon>Pseudomonadati</taxon>
        <taxon>Pseudomonadota</taxon>
        <taxon>Alphaproteobacteria</taxon>
        <taxon>Hyphomicrobiales</taxon>
        <taxon>Stappiaceae</taxon>
        <taxon>Pseudovibrio</taxon>
    </lineage>
</organism>
<sequence>MSEVVAAIVAHADDEALGCGGTLAKHVASGDSVYVVFVADGTGSRSEGQSEGALALQQRQRAAIDAVSKIGAQSPIFLDLPDNQLDALSLLEVIKTLEPVLTEIDPTIIYTHHGGDLNIDHRTVCQAVMTIFRPMPSSGVKAIYGFETMSSTEWRFDEPRAHFTPNRYVDVSNTFEKKVAALRAYDIEMREFPHPRSIKAVEALATYRGATVGCTLAEAFTVLRQVDF</sequence>
<protein>
    <submittedName>
        <fullName evidence="1">N-acetylglucosaminyl deacetylase, LmbE family</fullName>
    </submittedName>
</protein>
<proteinExistence type="predicted"/>
<dbReference type="Pfam" id="PF02585">
    <property type="entry name" value="PIG-L"/>
    <property type="match status" value="1"/>
</dbReference>
<keyword evidence="2" id="KW-1185">Reference proteome</keyword>
<gene>
    <name evidence="1" type="ORF">SAMN05444141_106420</name>
</gene>
<dbReference type="PANTHER" id="PTHR12993:SF11">
    <property type="entry name" value="N-ACETYLGLUCOSAMINYL-PHOSPHATIDYLINOSITOL DE-N-ACETYLASE"/>
    <property type="match status" value="1"/>
</dbReference>
<accession>A0A1I7CTT6</accession>
<dbReference type="PANTHER" id="PTHR12993">
    <property type="entry name" value="N-ACETYLGLUCOSAMINYL-PHOSPHATIDYLINOSITOL DE-N-ACETYLASE-RELATED"/>
    <property type="match status" value="1"/>
</dbReference>
<reference evidence="2" key="1">
    <citation type="submission" date="2016-10" db="EMBL/GenBank/DDBJ databases">
        <authorList>
            <person name="Varghese N."/>
            <person name="Submissions S."/>
        </authorList>
    </citation>
    <scope>NUCLEOTIDE SEQUENCE [LARGE SCALE GENOMIC DNA]</scope>
    <source>
        <strain evidence="2">DSM 17465</strain>
    </source>
</reference>
<dbReference type="RefSeq" id="WP_054785048.1">
    <property type="nucleotide sequence ID" value="NZ_FPBD01000006.1"/>
</dbReference>
<dbReference type="Gene3D" id="3.40.50.10320">
    <property type="entry name" value="LmbE-like"/>
    <property type="match status" value="1"/>
</dbReference>
<evidence type="ECO:0000313" key="1">
    <source>
        <dbReference type="EMBL" id="SFU02813.1"/>
    </source>
</evidence>
<dbReference type="EMBL" id="FPBD01000006">
    <property type="protein sequence ID" value="SFU02813.1"/>
    <property type="molecule type" value="Genomic_DNA"/>
</dbReference>
<evidence type="ECO:0000313" key="2">
    <source>
        <dbReference type="Proteomes" id="UP000183371"/>
    </source>
</evidence>
<name>A0A1I7CTT6_9HYPH</name>
<dbReference type="InterPro" id="IPR003737">
    <property type="entry name" value="GlcNAc_PI_deacetylase-related"/>
</dbReference>